<organism evidence="1 2">
    <name type="scientific">Prunus dulcis</name>
    <name type="common">Almond</name>
    <name type="synonym">Amygdalus dulcis</name>
    <dbReference type="NCBI Taxonomy" id="3755"/>
    <lineage>
        <taxon>Eukaryota</taxon>
        <taxon>Viridiplantae</taxon>
        <taxon>Streptophyta</taxon>
        <taxon>Embryophyta</taxon>
        <taxon>Tracheophyta</taxon>
        <taxon>Spermatophyta</taxon>
        <taxon>Magnoliopsida</taxon>
        <taxon>eudicotyledons</taxon>
        <taxon>Gunneridae</taxon>
        <taxon>Pentapetalae</taxon>
        <taxon>rosids</taxon>
        <taxon>fabids</taxon>
        <taxon>Rosales</taxon>
        <taxon>Rosaceae</taxon>
        <taxon>Amygdaloideae</taxon>
        <taxon>Amygdaleae</taxon>
        <taxon>Prunus</taxon>
    </lineage>
</organism>
<reference evidence="1 2" key="1">
    <citation type="journal article" date="2022" name="G3 (Bethesda)">
        <title>Whole-genome sequence and methylome profiling of the almond [Prunus dulcis (Mill.) D.A. Webb] cultivar 'Nonpareil'.</title>
        <authorList>
            <person name="D'Amico-Willman K.M."/>
            <person name="Ouma W.Z."/>
            <person name="Meulia T."/>
            <person name="Sideli G.M."/>
            <person name="Gradziel T.M."/>
            <person name="Fresnedo-Ramirez J."/>
        </authorList>
    </citation>
    <scope>NUCLEOTIDE SEQUENCE [LARGE SCALE GENOMIC DNA]</scope>
    <source>
        <strain evidence="1">Clone GOH B32 T37-40</strain>
    </source>
</reference>
<keyword evidence="2" id="KW-1185">Reference proteome</keyword>
<accession>A0AAD4W246</accession>
<name>A0AAD4W246_PRUDU</name>
<comment type="caution">
    <text evidence="1">The sequence shown here is derived from an EMBL/GenBank/DDBJ whole genome shotgun (WGS) entry which is preliminary data.</text>
</comment>
<sequence>MNLAKARLTTTVVGLHNEATILTCHLHCQLPPQSHGTFLVDLHYDFIMVRNGHNCNFGLLQWKMGNLKEDAHI</sequence>
<proteinExistence type="predicted"/>
<evidence type="ECO:0000313" key="1">
    <source>
        <dbReference type="EMBL" id="KAI5335550.1"/>
    </source>
</evidence>
<protein>
    <submittedName>
        <fullName evidence="1">Uncharacterized protein</fullName>
    </submittedName>
</protein>
<evidence type="ECO:0000313" key="2">
    <source>
        <dbReference type="Proteomes" id="UP001054821"/>
    </source>
</evidence>
<dbReference type="AlphaFoldDB" id="A0AAD4W246"/>
<dbReference type="Proteomes" id="UP001054821">
    <property type="component" value="Chromosome 4"/>
</dbReference>
<gene>
    <name evidence="1" type="ORF">L3X38_025683</name>
</gene>
<dbReference type="EMBL" id="JAJFAZ020000004">
    <property type="protein sequence ID" value="KAI5335550.1"/>
    <property type="molecule type" value="Genomic_DNA"/>
</dbReference>